<evidence type="ECO:0000256" key="2">
    <source>
        <dbReference type="ARBA" id="ARBA00022833"/>
    </source>
</evidence>
<evidence type="ECO:0000313" key="9">
    <source>
        <dbReference type="Proteomes" id="UP000249402"/>
    </source>
</evidence>
<evidence type="ECO:0000256" key="1">
    <source>
        <dbReference type="ARBA" id="ARBA00022723"/>
    </source>
</evidence>
<dbReference type="RefSeq" id="XP_025577584.1">
    <property type="nucleotide sequence ID" value="XM_025722555.1"/>
</dbReference>
<dbReference type="InterPro" id="IPR021858">
    <property type="entry name" value="Fun_TF"/>
</dbReference>
<keyword evidence="5" id="KW-0804">Transcription</keyword>
<evidence type="ECO:0000259" key="7">
    <source>
        <dbReference type="PROSITE" id="PS50048"/>
    </source>
</evidence>
<dbReference type="GeneID" id="37227420"/>
<dbReference type="Pfam" id="PF11951">
    <property type="entry name" value="Fungal_trans_2"/>
    <property type="match status" value="1"/>
</dbReference>
<dbReference type="PROSITE" id="PS50048">
    <property type="entry name" value="ZN2_CY6_FUNGAL_2"/>
    <property type="match status" value="1"/>
</dbReference>
<sequence length="530" mass="60887">MESKPVRNPASAPGRARQKRWVARVKTGCVTCRIRRIKCDEGRPSCRNCRSTGRFCDGYNDDSIPKESDWLVTSRLPSTWDFVTLDPVEKENFDFFRSITTSTLAGYFDFGFWSYRLLQDSHRYPALWHGMTALAAVHREYVDPSKSLTRPRMGDTRNVQFALKQFNKSIQSLMSQFSGHSLTINDKIAVLSTCVLYICISSLQGRQPQAFMHLLNGLKLFHQWGLQSSHTRSPEDWLGAEMLLLIFTRLDSQVRPYLVMQDMSSSWTETQLVVSSERPFATLLDAYISLEALFNDVMRFYLSYYPNKAANADPIPSGEKEMYLHQLQEWDAKQTALLIRSPEYLEERATDLLNVRRKFIQVLLDLDQSEGELGHDVLLSQYTVMVDIVARILEGTGGNQSLKQHHPKFSLETGIVEPLFLVGTRCREPVLRRKALDLMRRYPRREGICEGMLASYIVEKVIEIEENGCHQANAKPSTSTCTEGQWICKAHRVATWDFILATERQVRVVMKTVEDWELSRPGSEVVASWW</sequence>
<proteinExistence type="predicted"/>
<dbReference type="AlphaFoldDB" id="A0A395H5U1"/>
<dbReference type="GO" id="GO:0000981">
    <property type="term" value="F:DNA-binding transcription factor activity, RNA polymerase II-specific"/>
    <property type="evidence" value="ECO:0007669"/>
    <property type="project" value="InterPro"/>
</dbReference>
<dbReference type="GO" id="GO:0008270">
    <property type="term" value="F:zinc ion binding"/>
    <property type="evidence" value="ECO:0007669"/>
    <property type="project" value="InterPro"/>
</dbReference>
<name>A0A395H5U1_9EURO</name>
<gene>
    <name evidence="8" type="ORF">BO80DRAFT_462969</name>
</gene>
<dbReference type="SMART" id="SM00066">
    <property type="entry name" value="GAL4"/>
    <property type="match status" value="1"/>
</dbReference>
<keyword evidence="4" id="KW-0238">DNA-binding</keyword>
<evidence type="ECO:0000256" key="6">
    <source>
        <dbReference type="ARBA" id="ARBA00023242"/>
    </source>
</evidence>
<dbReference type="GO" id="GO:0009893">
    <property type="term" value="P:positive regulation of metabolic process"/>
    <property type="evidence" value="ECO:0007669"/>
    <property type="project" value="UniProtKB-ARBA"/>
</dbReference>
<protein>
    <recommendedName>
        <fullName evidence="7">Zn(2)-C6 fungal-type domain-containing protein</fullName>
    </recommendedName>
</protein>
<dbReference type="EMBL" id="KZ824428">
    <property type="protein sequence ID" value="RAL03257.1"/>
    <property type="molecule type" value="Genomic_DNA"/>
</dbReference>
<dbReference type="InterPro" id="IPR001138">
    <property type="entry name" value="Zn2Cys6_DnaBD"/>
</dbReference>
<evidence type="ECO:0000313" key="8">
    <source>
        <dbReference type="EMBL" id="RAL03257.1"/>
    </source>
</evidence>
<dbReference type="PANTHER" id="PTHR36206:SF12">
    <property type="entry name" value="ASPERCRYPTIN BIOSYNTHESIS CLUSTER-SPECIFIC TRANSCRIPTION REGULATOR ATNN-RELATED"/>
    <property type="match status" value="1"/>
</dbReference>
<dbReference type="VEuPathDB" id="FungiDB:BO80DRAFT_462969"/>
<dbReference type="SUPFAM" id="SSF57701">
    <property type="entry name" value="Zn2/Cys6 DNA-binding domain"/>
    <property type="match status" value="1"/>
</dbReference>
<organism evidence="8 9">
    <name type="scientific">Aspergillus ibericus CBS 121593</name>
    <dbReference type="NCBI Taxonomy" id="1448316"/>
    <lineage>
        <taxon>Eukaryota</taxon>
        <taxon>Fungi</taxon>
        <taxon>Dikarya</taxon>
        <taxon>Ascomycota</taxon>
        <taxon>Pezizomycotina</taxon>
        <taxon>Eurotiomycetes</taxon>
        <taxon>Eurotiomycetidae</taxon>
        <taxon>Eurotiales</taxon>
        <taxon>Aspergillaceae</taxon>
        <taxon>Aspergillus</taxon>
        <taxon>Aspergillus subgen. Circumdati</taxon>
    </lineage>
</organism>
<reference evidence="8 9" key="1">
    <citation type="submission" date="2018-02" db="EMBL/GenBank/DDBJ databases">
        <title>The genomes of Aspergillus section Nigri reveals drivers in fungal speciation.</title>
        <authorList>
            <consortium name="DOE Joint Genome Institute"/>
            <person name="Vesth T.C."/>
            <person name="Nybo J."/>
            <person name="Theobald S."/>
            <person name="Brandl J."/>
            <person name="Frisvad J.C."/>
            <person name="Nielsen K.F."/>
            <person name="Lyhne E.K."/>
            <person name="Kogle M.E."/>
            <person name="Kuo A."/>
            <person name="Riley R."/>
            <person name="Clum A."/>
            <person name="Nolan M."/>
            <person name="Lipzen A."/>
            <person name="Salamov A."/>
            <person name="Henrissat B."/>
            <person name="Wiebenga A."/>
            <person name="De vries R.P."/>
            <person name="Grigoriev I.V."/>
            <person name="Mortensen U.H."/>
            <person name="Andersen M.R."/>
            <person name="Baker S.E."/>
        </authorList>
    </citation>
    <scope>NUCLEOTIDE SEQUENCE [LARGE SCALE GENOMIC DNA]</scope>
    <source>
        <strain evidence="8 9">CBS 121593</strain>
    </source>
</reference>
<dbReference type="OrthoDB" id="2593732at2759"/>
<keyword evidence="9" id="KW-1185">Reference proteome</keyword>
<dbReference type="PANTHER" id="PTHR36206">
    <property type="entry name" value="ASPERCRYPTIN BIOSYNTHESIS CLUSTER-SPECIFIC TRANSCRIPTION REGULATOR ATNN-RELATED"/>
    <property type="match status" value="1"/>
</dbReference>
<dbReference type="InterPro" id="IPR036864">
    <property type="entry name" value="Zn2-C6_fun-type_DNA-bd_sf"/>
</dbReference>
<dbReference type="Pfam" id="PF00172">
    <property type="entry name" value="Zn_clus"/>
    <property type="match status" value="1"/>
</dbReference>
<dbReference type="CDD" id="cd00067">
    <property type="entry name" value="GAL4"/>
    <property type="match status" value="1"/>
</dbReference>
<accession>A0A395H5U1</accession>
<keyword evidence="2" id="KW-0862">Zinc</keyword>
<dbReference type="Gene3D" id="4.10.240.10">
    <property type="entry name" value="Zn(2)-C6 fungal-type DNA-binding domain"/>
    <property type="match status" value="1"/>
</dbReference>
<dbReference type="GO" id="GO:0003677">
    <property type="term" value="F:DNA binding"/>
    <property type="evidence" value="ECO:0007669"/>
    <property type="project" value="UniProtKB-KW"/>
</dbReference>
<keyword evidence="6" id="KW-0539">Nucleus</keyword>
<keyword evidence="3" id="KW-0805">Transcription regulation</keyword>
<evidence type="ECO:0000256" key="3">
    <source>
        <dbReference type="ARBA" id="ARBA00023015"/>
    </source>
</evidence>
<keyword evidence="1" id="KW-0479">Metal-binding</keyword>
<dbReference type="PROSITE" id="PS00463">
    <property type="entry name" value="ZN2_CY6_FUNGAL_1"/>
    <property type="match status" value="1"/>
</dbReference>
<dbReference type="InterPro" id="IPR052360">
    <property type="entry name" value="Transcr_Regulatory_Proteins"/>
</dbReference>
<evidence type="ECO:0000256" key="4">
    <source>
        <dbReference type="ARBA" id="ARBA00023125"/>
    </source>
</evidence>
<evidence type="ECO:0000256" key="5">
    <source>
        <dbReference type="ARBA" id="ARBA00023163"/>
    </source>
</evidence>
<feature type="domain" description="Zn(2)-C6 fungal-type" evidence="7">
    <location>
        <begin position="28"/>
        <end position="56"/>
    </location>
</feature>
<dbReference type="Proteomes" id="UP000249402">
    <property type="component" value="Unassembled WGS sequence"/>
</dbReference>